<name>A0ABW5N5Y6_9FLAO</name>
<feature type="domain" description="TonB-dependent receptor plug" evidence="13">
    <location>
        <begin position="127"/>
        <end position="223"/>
    </location>
</feature>
<gene>
    <name evidence="14" type="ORF">ACFSTE_07000</name>
</gene>
<comment type="subcellular location">
    <subcellularLocation>
        <location evidence="1 10">Cell outer membrane</location>
        <topology evidence="1 10">Multi-pass membrane protein</topology>
    </subcellularLocation>
</comment>
<dbReference type="Pfam" id="PF13715">
    <property type="entry name" value="CarbopepD_reg_2"/>
    <property type="match status" value="1"/>
</dbReference>
<keyword evidence="4 10" id="KW-0812">Transmembrane</keyword>
<organism evidence="14 15">
    <name type="scientific">Aquimarina hainanensis</name>
    <dbReference type="NCBI Taxonomy" id="1578017"/>
    <lineage>
        <taxon>Bacteria</taxon>
        <taxon>Pseudomonadati</taxon>
        <taxon>Bacteroidota</taxon>
        <taxon>Flavobacteriia</taxon>
        <taxon>Flavobacteriales</taxon>
        <taxon>Flavobacteriaceae</taxon>
        <taxon>Aquimarina</taxon>
    </lineage>
</organism>
<feature type="domain" description="TonB-dependent receptor-like beta-barrel" evidence="12">
    <location>
        <begin position="306"/>
        <end position="759"/>
    </location>
</feature>
<evidence type="ECO:0000256" key="5">
    <source>
        <dbReference type="ARBA" id="ARBA00022729"/>
    </source>
</evidence>
<evidence type="ECO:0000256" key="4">
    <source>
        <dbReference type="ARBA" id="ARBA00022692"/>
    </source>
</evidence>
<comment type="similarity">
    <text evidence="10 11">Belongs to the TonB-dependent receptor family.</text>
</comment>
<dbReference type="Gene3D" id="2.60.40.1120">
    <property type="entry name" value="Carboxypeptidase-like, regulatory domain"/>
    <property type="match status" value="1"/>
</dbReference>
<dbReference type="EMBL" id="JBHULX010000004">
    <property type="protein sequence ID" value="MFD2590576.1"/>
    <property type="molecule type" value="Genomic_DNA"/>
</dbReference>
<dbReference type="Pfam" id="PF07715">
    <property type="entry name" value="Plug"/>
    <property type="match status" value="1"/>
</dbReference>
<evidence type="ECO:0000256" key="9">
    <source>
        <dbReference type="ARBA" id="ARBA00023237"/>
    </source>
</evidence>
<evidence type="ECO:0000259" key="12">
    <source>
        <dbReference type="Pfam" id="PF00593"/>
    </source>
</evidence>
<dbReference type="Pfam" id="PF00593">
    <property type="entry name" value="TonB_dep_Rec_b-barrel"/>
    <property type="match status" value="1"/>
</dbReference>
<evidence type="ECO:0000256" key="3">
    <source>
        <dbReference type="ARBA" id="ARBA00022452"/>
    </source>
</evidence>
<keyword evidence="6 11" id="KW-0798">TonB box</keyword>
<evidence type="ECO:0000256" key="7">
    <source>
        <dbReference type="ARBA" id="ARBA00023136"/>
    </source>
</evidence>
<evidence type="ECO:0000313" key="15">
    <source>
        <dbReference type="Proteomes" id="UP001597459"/>
    </source>
</evidence>
<dbReference type="InterPro" id="IPR037066">
    <property type="entry name" value="Plug_dom_sf"/>
</dbReference>
<evidence type="ECO:0000256" key="2">
    <source>
        <dbReference type="ARBA" id="ARBA00022448"/>
    </source>
</evidence>
<dbReference type="InterPro" id="IPR039426">
    <property type="entry name" value="TonB-dep_rcpt-like"/>
</dbReference>
<evidence type="ECO:0000256" key="1">
    <source>
        <dbReference type="ARBA" id="ARBA00004571"/>
    </source>
</evidence>
<evidence type="ECO:0000256" key="8">
    <source>
        <dbReference type="ARBA" id="ARBA00023170"/>
    </source>
</evidence>
<dbReference type="PANTHER" id="PTHR30069:SF29">
    <property type="entry name" value="HEMOGLOBIN AND HEMOGLOBIN-HAPTOGLOBIN-BINDING PROTEIN 1-RELATED"/>
    <property type="match status" value="1"/>
</dbReference>
<keyword evidence="7 10" id="KW-0472">Membrane</keyword>
<dbReference type="SUPFAM" id="SSF49464">
    <property type="entry name" value="Carboxypeptidase regulatory domain-like"/>
    <property type="match status" value="1"/>
</dbReference>
<dbReference type="Gene3D" id="2.170.130.10">
    <property type="entry name" value="TonB-dependent receptor, plug domain"/>
    <property type="match status" value="1"/>
</dbReference>
<comment type="caution">
    <text evidence="14">The sequence shown here is derived from an EMBL/GenBank/DDBJ whole genome shotgun (WGS) entry which is preliminary data.</text>
</comment>
<evidence type="ECO:0000259" key="13">
    <source>
        <dbReference type="Pfam" id="PF07715"/>
    </source>
</evidence>
<dbReference type="InterPro" id="IPR012910">
    <property type="entry name" value="Plug_dom"/>
</dbReference>
<dbReference type="PANTHER" id="PTHR30069">
    <property type="entry name" value="TONB-DEPENDENT OUTER MEMBRANE RECEPTOR"/>
    <property type="match status" value="1"/>
</dbReference>
<dbReference type="InterPro" id="IPR008969">
    <property type="entry name" value="CarboxyPept-like_regulatory"/>
</dbReference>
<evidence type="ECO:0000256" key="6">
    <source>
        <dbReference type="ARBA" id="ARBA00023077"/>
    </source>
</evidence>
<proteinExistence type="inferred from homology"/>
<accession>A0ABW5N5Y6</accession>
<sequence length="786" mass="88183">MKLLVNLLVLGIVLYCQNIYTQYQISGTITTSSGAPVSDASVYIKNSNNGTVSNSHGTYALELQSDKDIVLIVSNLGFVTQEKKITIEQVSTVVDFALEEDVAHLNEVTIAGKSKAQLLRETVYKPEVINVESLQIKSTPVADIIGQISGVKVRQQGGLGSEANVMINGISGKGIRTFIDGIPVDYLGDSFELRNMSSDMIKSIEIYKNVIPVSFGSDILGGVVNIVTKNRYQNYIEASYSYGSWNTHLGNISVKRRLGKKGNQFLQADAVINHSDNSYWMEEIEVPIDELNNTAIGRAKRFHDTYTSTFGRVQYGTENVSWADDFRVGISVSEINKEFQHGISAITPWGGVENTNTSYNGLLSWKKKIWKDRLTSDVILGINKVKEQFIDTLARTYYWDGSYVPKSTRGESGLYVNGRTPELDRDNVFARLGMNYELHENHQVNLTSLISYEEVSGEDKAGAATFTQDIFKTPQELTKVFTGISLESTFLDGKITNNISAKYYYGKSFAVSLKEDNTLDQFIKSKQETLGYGNVLKYEITPAFTGFLGYEYAIRIPDSEEIFGDGLIIGPNANLKMEQSHNANAGIQWKGMEDKVQLSVNGFFRKTENQIFLNAISSGISAYLNLFNTKTIGVEGTFTLFPIKNTSVYANLTWQKVTLNGVDDYGIVESRHIGSRIPNTPYLFGNLGADYQFRHAFQKNDAFHISYQNNFVEEFFLSWENDGLDETKAIIPRQFVHNASIGYTFPEKKYSLSLECRNVSDELVYDNYKVQKPGRSFYVKFRVFLQ</sequence>
<dbReference type="InterPro" id="IPR036942">
    <property type="entry name" value="Beta-barrel_TonB_sf"/>
</dbReference>
<dbReference type="RefSeq" id="WP_378257409.1">
    <property type="nucleotide sequence ID" value="NZ_JBHSJV010000001.1"/>
</dbReference>
<dbReference type="InterPro" id="IPR000531">
    <property type="entry name" value="Beta-barrel_TonB"/>
</dbReference>
<protein>
    <submittedName>
        <fullName evidence="14">TonB-dependent receptor domain-containing protein</fullName>
    </submittedName>
</protein>
<keyword evidence="9 10" id="KW-0998">Cell outer membrane</keyword>
<dbReference type="PROSITE" id="PS52016">
    <property type="entry name" value="TONB_DEPENDENT_REC_3"/>
    <property type="match status" value="1"/>
</dbReference>
<keyword evidence="8 14" id="KW-0675">Receptor</keyword>
<keyword evidence="3 10" id="KW-1134">Transmembrane beta strand</keyword>
<evidence type="ECO:0000256" key="11">
    <source>
        <dbReference type="RuleBase" id="RU003357"/>
    </source>
</evidence>
<dbReference type="SUPFAM" id="SSF56935">
    <property type="entry name" value="Porins"/>
    <property type="match status" value="1"/>
</dbReference>
<dbReference type="Proteomes" id="UP001597459">
    <property type="component" value="Unassembled WGS sequence"/>
</dbReference>
<reference evidence="15" key="1">
    <citation type="journal article" date="2019" name="Int. J. Syst. Evol. Microbiol.">
        <title>The Global Catalogue of Microorganisms (GCM) 10K type strain sequencing project: providing services to taxonomists for standard genome sequencing and annotation.</title>
        <authorList>
            <consortium name="The Broad Institute Genomics Platform"/>
            <consortium name="The Broad Institute Genome Sequencing Center for Infectious Disease"/>
            <person name="Wu L."/>
            <person name="Ma J."/>
        </authorList>
    </citation>
    <scope>NUCLEOTIDE SEQUENCE [LARGE SCALE GENOMIC DNA]</scope>
    <source>
        <strain evidence="15">KCTC 42423</strain>
    </source>
</reference>
<keyword evidence="15" id="KW-1185">Reference proteome</keyword>
<keyword evidence="2 10" id="KW-0813">Transport</keyword>
<evidence type="ECO:0000256" key="10">
    <source>
        <dbReference type="PROSITE-ProRule" id="PRU01360"/>
    </source>
</evidence>
<keyword evidence="5" id="KW-0732">Signal</keyword>
<dbReference type="Gene3D" id="2.40.170.20">
    <property type="entry name" value="TonB-dependent receptor, beta-barrel domain"/>
    <property type="match status" value="1"/>
</dbReference>
<evidence type="ECO:0000313" key="14">
    <source>
        <dbReference type="EMBL" id="MFD2590576.1"/>
    </source>
</evidence>